<dbReference type="GO" id="GO:0061798">
    <property type="term" value="F:GTP 3',8'-cyclase activity"/>
    <property type="evidence" value="ECO:0007669"/>
    <property type="project" value="UniProtKB-EC"/>
</dbReference>
<feature type="binding site" evidence="12">
    <location>
        <position position="157"/>
    </location>
    <ligand>
        <name>GTP</name>
        <dbReference type="ChEBI" id="CHEBI:37565"/>
    </ligand>
</feature>
<comment type="function">
    <text evidence="12">Catalyzes the cyclization of GTP to (8S)-3',8-cyclo-7,8-dihydroguanosine 5'-triphosphate.</text>
</comment>
<keyword evidence="2 12" id="KW-0004">4Fe-4S</keyword>
<dbReference type="Gene3D" id="3.20.20.70">
    <property type="entry name" value="Aldolase class I"/>
    <property type="match status" value="1"/>
</dbReference>
<gene>
    <name evidence="14" type="primary">moaA_6</name>
    <name evidence="12" type="synonym">moaA</name>
    <name evidence="14" type="ORF">SIID45300_03278</name>
</gene>
<feature type="binding site" evidence="12">
    <location>
        <position position="191"/>
    </location>
    <ligand>
        <name>S-adenosyl-L-methionine</name>
        <dbReference type="ChEBI" id="CHEBI:59789"/>
    </ligand>
</feature>
<comment type="similarity">
    <text evidence="12">Belongs to the radical SAM superfamily. MoaA family.</text>
</comment>
<evidence type="ECO:0000256" key="5">
    <source>
        <dbReference type="ARBA" id="ARBA00022741"/>
    </source>
</evidence>
<dbReference type="InterPro" id="IPR013785">
    <property type="entry name" value="Aldolase_TIM"/>
</dbReference>
<evidence type="ECO:0000256" key="6">
    <source>
        <dbReference type="ARBA" id="ARBA00023004"/>
    </source>
</evidence>
<feature type="binding site" evidence="12">
    <location>
        <begin position="264"/>
        <end position="266"/>
    </location>
    <ligand>
        <name>GTP</name>
        <dbReference type="ChEBI" id="CHEBI:37565"/>
    </ligand>
</feature>
<dbReference type="SFLD" id="SFLDG01067">
    <property type="entry name" value="SPASM/twitch_domain_containing"/>
    <property type="match status" value="1"/>
</dbReference>
<dbReference type="PROSITE" id="PS51918">
    <property type="entry name" value="RADICAL_SAM"/>
    <property type="match status" value="1"/>
</dbReference>
<dbReference type="SFLD" id="SFLDG01386">
    <property type="entry name" value="main_SPASM_domain-containing"/>
    <property type="match status" value="1"/>
</dbReference>
<keyword evidence="5 12" id="KW-0547">Nucleotide-binding</keyword>
<keyword evidence="7 12" id="KW-0411">Iron-sulfur</keyword>
<dbReference type="SFLD" id="SFLDS00029">
    <property type="entry name" value="Radical_SAM"/>
    <property type="match status" value="1"/>
</dbReference>
<dbReference type="InterPro" id="IPR006638">
    <property type="entry name" value="Elp3/MiaA/NifB-like_rSAM"/>
</dbReference>
<dbReference type="InterPro" id="IPR010505">
    <property type="entry name" value="MoaA_twitch"/>
</dbReference>
<dbReference type="HAMAP" id="MF_01225_B">
    <property type="entry name" value="MoaA_B"/>
    <property type="match status" value="1"/>
</dbReference>
<keyword evidence="4 12" id="KW-0479">Metal-binding</keyword>
<feature type="domain" description="Radical SAM core" evidence="13">
    <location>
        <begin position="6"/>
        <end position="235"/>
    </location>
</feature>
<accession>A0ABQ0CDD9</accession>
<dbReference type="InterPro" id="IPR000385">
    <property type="entry name" value="MoaA_NifB_PqqE_Fe-S-bd_CS"/>
</dbReference>
<comment type="cofactor">
    <cofactor evidence="12">
        <name>[4Fe-4S] cluster</name>
        <dbReference type="ChEBI" id="CHEBI:49883"/>
    </cofactor>
    <text evidence="12">Binds 2 [4Fe-4S] clusters. Binds 1 [4Fe-4S] cluster coordinated with 3 cysteines and an exchangeable S-adenosyl-L-methionine and 1 [4Fe-4S] cluster coordinated with 3 cysteines and the GTP-derived substrate.</text>
</comment>
<evidence type="ECO:0000256" key="3">
    <source>
        <dbReference type="ARBA" id="ARBA00022691"/>
    </source>
</evidence>
<evidence type="ECO:0000313" key="14">
    <source>
        <dbReference type="EMBL" id="GAB0058918.1"/>
    </source>
</evidence>
<keyword evidence="6 12" id="KW-0408">Iron</keyword>
<evidence type="ECO:0000259" key="13">
    <source>
        <dbReference type="PROSITE" id="PS51918"/>
    </source>
</evidence>
<name>A0ABQ0CDD9_9PROT</name>
<dbReference type="InterPro" id="IPR013483">
    <property type="entry name" value="MoaA"/>
</dbReference>
<dbReference type="Pfam" id="PF04055">
    <property type="entry name" value="Radical_SAM"/>
    <property type="match status" value="1"/>
</dbReference>
<dbReference type="NCBIfam" id="TIGR02666">
    <property type="entry name" value="moaA"/>
    <property type="match status" value="1"/>
</dbReference>
<dbReference type="CDD" id="cd21117">
    <property type="entry name" value="Twitch_MoaA"/>
    <property type="match status" value="1"/>
</dbReference>
<protein>
    <recommendedName>
        <fullName evidence="1 12">GTP 3',8-cyclase</fullName>
        <ecNumber evidence="1 12">4.1.99.22</ecNumber>
    </recommendedName>
    <alternativeName>
        <fullName evidence="12">Molybdenum cofactor biosynthesis protein A</fullName>
    </alternativeName>
</protein>
<dbReference type="PANTHER" id="PTHR22960:SF0">
    <property type="entry name" value="MOLYBDENUM COFACTOR BIOSYNTHESIS PROTEIN 1"/>
    <property type="match status" value="1"/>
</dbReference>
<comment type="subunit">
    <text evidence="12">Monomer and homodimer.</text>
</comment>
<evidence type="ECO:0000256" key="9">
    <source>
        <dbReference type="ARBA" id="ARBA00023150"/>
    </source>
</evidence>
<dbReference type="SUPFAM" id="SSF102114">
    <property type="entry name" value="Radical SAM enzymes"/>
    <property type="match status" value="1"/>
</dbReference>
<evidence type="ECO:0000256" key="10">
    <source>
        <dbReference type="ARBA" id="ARBA00023239"/>
    </source>
</evidence>
<dbReference type="PANTHER" id="PTHR22960">
    <property type="entry name" value="MOLYBDOPTERIN COFACTOR SYNTHESIS PROTEIN A"/>
    <property type="match status" value="1"/>
</dbReference>
<evidence type="ECO:0000256" key="12">
    <source>
        <dbReference type="HAMAP-Rule" id="MF_01225"/>
    </source>
</evidence>
<evidence type="ECO:0000256" key="4">
    <source>
        <dbReference type="ARBA" id="ARBA00022723"/>
    </source>
</evidence>
<feature type="binding site" evidence="12">
    <location>
        <position position="29"/>
    </location>
    <ligand>
        <name>[4Fe-4S] cluster</name>
        <dbReference type="ChEBI" id="CHEBI:49883"/>
        <label>1</label>
        <note>4Fe-4S-S-AdoMet</note>
    </ligand>
</feature>
<evidence type="ECO:0000313" key="15">
    <source>
        <dbReference type="Proteomes" id="UP001628193"/>
    </source>
</evidence>
<keyword evidence="10 12" id="KW-0456">Lyase</keyword>
<feature type="binding site" evidence="12">
    <location>
        <position position="65"/>
    </location>
    <ligand>
        <name>GTP</name>
        <dbReference type="ChEBI" id="CHEBI:37565"/>
    </ligand>
</feature>
<dbReference type="InterPro" id="IPR040064">
    <property type="entry name" value="MoaA-like"/>
</dbReference>
<dbReference type="SMART" id="SM00729">
    <property type="entry name" value="Elp3"/>
    <property type="match status" value="1"/>
</dbReference>
<evidence type="ECO:0000256" key="7">
    <source>
        <dbReference type="ARBA" id="ARBA00023014"/>
    </source>
</evidence>
<dbReference type="InterPro" id="IPR058240">
    <property type="entry name" value="rSAM_sf"/>
</dbReference>
<evidence type="ECO:0000256" key="1">
    <source>
        <dbReference type="ARBA" id="ARBA00012167"/>
    </source>
</evidence>
<evidence type="ECO:0000256" key="2">
    <source>
        <dbReference type="ARBA" id="ARBA00022485"/>
    </source>
</evidence>
<dbReference type="CDD" id="cd01335">
    <property type="entry name" value="Radical_SAM"/>
    <property type="match status" value="1"/>
</dbReference>
<feature type="binding site" evidence="12">
    <location>
        <position position="96"/>
    </location>
    <ligand>
        <name>GTP</name>
        <dbReference type="ChEBI" id="CHEBI:37565"/>
    </ligand>
</feature>
<dbReference type="EC" id="4.1.99.22" evidence="1 12"/>
<dbReference type="InterPro" id="IPR050105">
    <property type="entry name" value="MoCo_biosynth_MoaA/MoaC"/>
</dbReference>
<keyword evidence="15" id="KW-1185">Reference proteome</keyword>
<evidence type="ECO:0000256" key="8">
    <source>
        <dbReference type="ARBA" id="ARBA00023134"/>
    </source>
</evidence>
<proteinExistence type="inferred from homology"/>
<dbReference type="Pfam" id="PF06463">
    <property type="entry name" value="Mob_synth_C"/>
    <property type="match status" value="1"/>
</dbReference>
<sequence length="332" mass="36337">MALIDSFGRAIRYLRISVTDRCNLQCEYCRPAGGPLMPTHQEMLTLEEIVRLCRLFVGLGIDRMRLTGGEPLLRRNLIWLVTELTALPGLDELSLTTNAMLLDRFAPELRRAGLGRVNISLDTLDPETFARITRGGQLAPVLAGIEAAVAAGLHPVKINMVVMRDVNAHEIPAMIAFAVRYGLVLRFIETMPVGRAGMRTTPHFVPAEEIVALARAGGGAELIPVERSRERGSGPARYFRIAGSDTEVGIISALSRHFCDTCNRMRLTSRGELVLCLGNVDQVDLKTPLRAGASDAELVEIIRAAVDRKPLRHHFDTGPEVVESREMSGLGG</sequence>
<dbReference type="EMBL" id="BAAFGK010000005">
    <property type="protein sequence ID" value="GAB0058918.1"/>
    <property type="molecule type" value="Genomic_DNA"/>
</dbReference>
<feature type="binding site" evidence="12">
    <location>
        <position position="22"/>
    </location>
    <ligand>
        <name>[4Fe-4S] cluster</name>
        <dbReference type="ChEBI" id="CHEBI:49883"/>
        <label>1</label>
        <note>4Fe-4S-S-AdoMet</note>
    </ligand>
</feature>
<feature type="binding site" evidence="12">
    <location>
        <position position="69"/>
    </location>
    <ligand>
        <name>S-adenosyl-L-methionine</name>
        <dbReference type="ChEBI" id="CHEBI:59789"/>
    </ligand>
</feature>
<feature type="binding site" evidence="12">
    <location>
        <position position="262"/>
    </location>
    <ligand>
        <name>[4Fe-4S] cluster</name>
        <dbReference type="ChEBI" id="CHEBI:49883"/>
        <label>2</label>
        <note>4Fe-4S-substrate</note>
    </ligand>
</feature>
<dbReference type="PROSITE" id="PS01305">
    <property type="entry name" value="MOAA_NIFB_PQQE"/>
    <property type="match status" value="1"/>
</dbReference>
<feature type="binding site" evidence="12">
    <location>
        <position position="276"/>
    </location>
    <ligand>
        <name>[4Fe-4S] cluster</name>
        <dbReference type="ChEBI" id="CHEBI:49883"/>
        <label>2</label>
        <note>4Fe-4S-substrate</note>
    </ligand>
</feature>
<dbReference type="SFLD" id="SFLDG01383">
    <property type="entry name" value="cyclic_pyranopterin_phosphate"/>
    <property type="match status" value="1"/>
</dbReference>
<feature type="binding site" evidence="12">
    <location>
        <position position="259"/>
    </location>
    <ligand>
        <name>[4Fe-4S] cluster</name>
        <dbReference type="ChEBI" id="CHEBI:49883"/>
        <label>2</label>
        <note>4Fe-4S-substrate</note>
    </ligand>
</feature>
<reference evidence="14 15" key="1">
    <citation type="submission" date="2024-09" db="EMBL/GenBank/DDBJ databases">
        <title>Draft genome sequence of Candidatus Magnetaquicoccaceae bacterium FCR-1.</title>
        <authorList>
            <person name="Shimoshige H."/>
            <person name="Shimamura S."/>
            <person name="Taoka A."/>
            <person name="Kobayashi H."/>
            <person name="Maekawa T."/>
        </authorList>
    </citation>
    <scope>NUCLEOTIDE SEQUENCE [LARGE SCALE GENOMIC DNA]</scope>
    <source>
        <strain evidence="14 15">FCR-1</strain>
    </source>
</reference>
<keyword evidence="8 12" id="KW-0342">GTP-binding</keyword>
<keyword evidence="9 12" id="KW-0501">Molybdenum cofactor biosynthesis</keyword>
<keyword evidence="3 12" id="KW-0949">S-adenosyl-L-methionine</keyword>
<evidence type="ECO:0000256" key="11">
    <source>
        <dbReference type="ARBA" id="ARBA00048697"/>
    </source>
</evidence>
<feature type="binding site" evidence="12">
    <location>
        <position position="120"/>
    </location>
    <ligand>
        <name>S-adenosyl-L-methionine</name>
        <dbReference type="ChEBI" id="CHEBI:59789"/>
    </ligand>
</feature>
<dbReference type="RefSeq" id="WP_420906636.1">
    <property type="nucleotide sequence ID" value="NZ_BAAFGK010000005.1"/>
</dbReference>
<comment type="catalytic activity">
    <reaction evidence="11 12">
        <text>GTP + AH2 + S-adenosyl-L-methionine = (8S)-3',8-cyclo-7,8-dihydroguanosine 5'-triphosphate + 5'-deoxyadenosine + L-methionine + A + H(+)</text>
        <dbReference type="Rhea" id="RHEA:49576"/>
        <dbReference type="ChEBI" id="CHEBI:13193"/>
        <dbReference type="ChEBI" id="CHEBI:15378"/>
        <dbReference type="ChEBI" id="CHEBI:17319"/>
        <dbReference type="ChEBI" id="CHEBI:17499"/>
        <dbReference type="ChEBI" id="CHEBI:37565"/>
        <dbReference type="ChEBI" id="CHEBI:57844"/>
        <dbReference type="ChEBI" id="CHEBI:59789"/>
        <dbReference type="ChEBI" id="CHEBI:131766"/>
        <dbReference type="EC" id="4.1.99.22"/>
    </reaction>
</comment>
<dbReference type="Proteomes" id="UP001628193">
    <property type="component" value="Unassembled WGS sequence"/>
</dbReference>
<feature type="binding site" evidence="12">
    <location>
        <position position="26"/>
    </location>
    <ligand>
        <name>[4Fe-4S] cluster</name>
        <dbReference type="ChEBI" id="CHEBI:49883"/>
        <label>1</label>
        <note>4Fe-4S-S-AdoMet</note>
    </ligand>
</feature>
<feature type="binding site" evidence="12">
    <location>
        <position position="28"/>
    </location>
    <ligand>
        <name>S-adenosyl-L-methionine</name>
        <dbReference type="ChEBI" id="CHEBI:59789"/>
    </ligand>
</feature>
<dbReference type="NCBIfam" id="NF001199">
    <property type="entry name" value="PRK00164.2-1"/>
    <property type="match status" value="1"/>
</dbReference>
<dbReference type="InterPro" id="IPR007197">
    <property type="entry name" value="rSAM"/>
</dbReference>
<comment type="pathway">
    <text evidence="12">Cofactor biosynthesis; molybdopterin biosynthesis.</text>
</comment>
<organism evidence="14 15">
    <name type="scientific">Candidatus Magnetaquiglobus chichijimensis</name>
    <dbReference type="NCBI Taxonomy" id="3141448"/>
    <lineage>
        <taxon>Bacteria</taxon>
        <taxon>Pseudomonadati</taxon>
        <taxon>Pseudomonadota</taxon>
        <taxon>Magnetococcia</taxon>
        <taxon>Magnetococcales</taxon>
        <taxon>Candidatus Magnetaquicoccaceae</taxon>
        <taxon>Candidatus Magnetaquiglobus</taxon>
    </lineage>
</organism>
<comment type="caution">
    <text evidence="14">The sequence shown here is derived from an EMBL/GenBank/DDBJ whole genome shotgun (WGS) entry which is preliminary data.</text>
</comment>
<feature type="binding site" evidence="12">
    <location>
        <position position="15"/>
    </location>
    <ligand>
        <name>GTP</name>
        <dbReference type="ChEBI" id="CHEBI:37565"/>
    </ligand>
</feature>